<comment type="caution">
    <text evidence="1">The sequence shown here is derived from an EMBL/GenBank/DDBJ whole genome shotgun (WGS) entry which is preliminary data.</text>
</comment>
<proteinExistence type="predicted"/>
<accession>A0AC60WA03</accession>
<name>A0AC60WA03_9ARCH</name>
<protein>
    <submittedName>
        <fullName evidence="1">Uncharacterized protein</fullName>
    </submittedName>
</protein>
<evidence type="ECO:0000313" key="2">
    <source>
        <dbReference type="Proteomes" id="UP000591542"/>
    </source>
</evidence>
<dbReference type="EMBL" id="JACEMX010000142">
    <property type="protein sequence ID" value="MBA4463921.1"/>
    <property type="molecule type" value="Genomic_DNA"/>
</dbReference>
<reference evidence="1 2" key="1">
    <citation type="journal article" date="2020" name="Appl. Environ. Microbiol.">
        <title>Genomic Characteristics of a Novel Species of Ammonia-Oxidizing Archaea from the Jiulong River Estuary.</title>
        <authorList>
            <person name="Zou D."/>
            <person name="Wan R."/>
            <person name="Han L."/>
            <person name="Xu M.N."/>
            <person name="Liu Y."/>
            <person name="Liu H."/>
            <person name="Kao S.J."/>
            <person name="Li M."/>
        </authorList>
    </citation>
    <scope>NUCLEOTIDE SEQUENCE [LARGE SCALE GENOMIC DNA]</scope>
    <source>
        <strain evidence="1">S2bin1</strain>
    </source>
</reference>
<evidence type="ECO:0000313" key="1">
    <source>
        <dbReference type="EMBL" id="MBA4463921.1"/>
    </source>
</evidence>
<dbReference type="Proteomes" id="UP000591542">
    <property type="component" value="Unassembled WGS sequence"/>
</dbReference>
<gene>
    <name evidence="1" type="ORF">H2B01_07045</name>
</gene>
<sequence length="217" mass="23479">MLSSKHLVLFGLIPLVMFGFANAFGEADSPLAQIKQGVPASEVACKEGLVLMVRESGTPACLTAPSYLRSVDRGWGVADLDLLQSHPEHVDAIISAIMHNRELRQQVIDRIAENPEVLEKLKGNERLMGVIEGKGIQGQGQAGQQMGGMFGSTPEGKQMEQAMQSMGFNFGGDSKMGNMIGKMVDKMMPNMMQGMENSPSMGAQMRTSDNLMGKLFN</sequence>
<organism evidence="1 2">
    <name type="scientific">Candidatus Nitrosomaritimum aestuariumsis</name>
    <dbReference type="NCBI Taxonomy" id="3342354"/>
    <lineage>
        <taxon>Archaea</taxon>
        <taxon>Nitrososphaerota</taxon>
        <taxon>Nitrososphaeria</taxon>
        <taxon>Nitrosopumilales</taxon>
        <taxon>Nitrosopumilaceae</taxon>
        <taxon>Candidatus Nitrosomaritimum</taxon>
    </lineage>
</organism>